<dbReference type="EMBL" id="JBAMMX010000005">
    <property type="protein sequence ID" value="KAK6940672.1"/>
    <property type="molecule type" value="Genomic_DNA"/>
</dbReference>
<comment type="caution">
    <text evidence="4">The sequence shown here is derived from an EMBL/GenBank/DDBJ whole genome shotgun (WGS) entry which is preliminary data.</text>
</comment>
<dbReference type="AlphaFoldDB" id="A0AAN8W364"/>
<dbReference type="PANTHER" id="PTHR12770:SF5">
    <property type="entry name" value="PROTEIN ROOT UVB SENSITIVE 2, CHLOROPLASTIC"/>
    <property type="match status" value="1"/>
</dbReference>
<dbReference type="PANTHER" id="PTHR12770">
    <property type="entry name" value="RUS1 FAMILY PROTEIN C16ORF58"/>
    <property type="match status" value="1"/>
</dbReference>
<dbReference type="GO" id="GO:0009941">
    <property type="term" value="C:chloroplast envelope"/>
    <property type="evidence" value="ECO:0007669"/>
    <property type="project" value="TreeGrafter"/>
</dbReference>
<gene>
    <name evidence="4" type="ORF">RJ641_030203</name>
</gene>
<dbReference type="InterPro" id="IPR006968">
    <property type="entry name" value="RUS_fam"/>
</dbReference>
<organism evidence="4 5">
    <name type="scientific">Dillenia turbinata</name>
    <dbReference type="NCBI Taxonomy" id="194707"/>
    <lineage>
        <taxon>Eukaryota</taxon>
        <taxon>Viridiplantae</taxon>
        <taxon>Streptophyta</taxon>
        <taxon>Embryophyta</taxon>
        <taxon>Tracheophyta</taxon>
        <taxon>Spermatophyta</taxon>
        <taxon>Magnoliopsida</taxon>
        <taxon>eudicotyledons</taxon>
        <taxon>Gunneridae</taxon>
        <taxon>Pentapetalae</taxon>
        <taxon>Dilleniales</taxon>
        <taxon>Dilleniaceae</taxon>
        <taxon>Dillenia</taxon>
    </lineage>
</organism>
<evidence type="ECO:0000259" key="3">
    <source>
        <dbReference type="Pfam" id="PF04884"/>
    </source>
</evidence>
<dbReference type="InterPro" id="IPR054549">
    <property type="entry name" value="UVB_sens_RUS_dom"/>
</dbReference>
<feature type="domain" description="Protein root UVB sensitive/RUS" evidence="3">
    <location>
        <begin position="99"/>
        <end position="262"/>
    </location>
</feature>
<reference evidence="4 5" key="1">
    <citation type="submission" date="2023-12" db="EMBL/GenBank/DDBJ databases">
        <title>A high-quality genome assembly for Dillenia turbinata (Dilleniales).</title>
        <authorList>
            <person name="Chanderbali A."/>
        </authorList>
    </citation>
    <scope>NUCLEOTIDE SEQUENCE [LARGE SCALE GENOMIC DNA]</scope>
    <source>
        <strain evidence="4">LSX21</strain>
        <tissue evidence="4">Leaf</tissue>
    </source>
</reference>
<dbReference type="Proteomes" id="UP001370490">
    <property type="component" value="Unassembled WGS sequence"/>
</dbReference>
<dbReference type="GO" id="GO:0010224">
    <property type="term" value="P:response to UV-B"/>
    <property type="evidence" value="ECO:0007669"/>
    <property type="project" value="TreeGrafter"/>
</dbReference>
<name>A0AAN8W364_9MAGN</name>
<accession>A0AAN8W364</accession>
<sequence length="302" mass="33138">MNAPRVFFLAHSEVRHDCGRERVVTNKARTKPEPEEAKGSHEKARGPSLSPSQPKKSCPARVPKKATPFIAADTPGGKRFASYSLLKVNVLDDSRSVVNRMVDSFLSQFFPSGYPYSVSEGYLIYNFGHYSTLAVQHYWGYQYSVTEMALVLKNGMQHVGKLICSNMGARMDSEPKPDVLYDLGTGLEVLSSLCPHLFLEIAGLGNFARGVAVVAARATSLPIYSSFAKEGNLSDLFTKGEAISTLFNVAGIRSGILLLEKYQVLLIYCTKNISLFPGRLIADAGSVKVGRPLHKIFRPSEL</sequence>
<comment type="similarity">
    <text evidence="1">Belongs to the RUS1 family.</text>
</comment>
<evidence type="ECO:0000256" key="2">
    <source>
        <dbReference type="SAM" id="MobiDB-lite"/>
    </source>
</evidence>
<evidence type="ECO:0000313" key="4">
    <source>
        <dbReference type="EMBL" id="KAK6940672.1"/>
    </source>
</evidence>
<keyword evidence="5" id="KW-1185">Reference proteome</keyword>
<feature type="compositionally biased region" description="Basic and acidic residues" evidence="2">
    <location>
        <begin position="20"/>
        <end position="45"/>
    </location>
</feature>
<evidence type="ECO:0000313" key="5">
    <source>
        <dbReference type="Proteomes" id="UP001370490"/>
    </source>
</evidence>
<dbReference type="Pfam" id="PF04884">
    <property type="entry name" value="UVB_sens_prot"/>
    <property type="match status" value="1"/>
</dbReference>
<dbReference type="GO" id="GO:0009926">
    <property type="term" value="P:auxin polar transport"/>
    <property type="evidence" value="ECO:0007669"/>
    <property type="project" value="TreeGrafter"/>
</dbReference>
<protein>
    <submittedName>
        <fullName evidence="4">Root UVB sensitive family</fullName>
    </submittedName>
</protein>
<evidence type="ECO:0000256" key="1">
    <source>
        <dbReference type="ARBA" id="ARBA00007558"/>
    </source>
</evidence>
<feature type="region of interest" description="Disordered" evidence="2">
    <location>
        <begin position="20"/>
        <end position="62"/>
    </location>
</feature>
<proteinExistence type="inferred from homology"/>